<dbReference type="Gene3D" id="3.90.190.20">
    <property type="entry name" value="Mur ligase, C-terminal domain"/>
    <property type="match status" value="1"/>
</dbReference>
<dbReference type="EC" id="6.3.2.9" evidence="7 8"/>
<evidence type="ECO:0000256" key="1">
    <source>
        <dbReference type="ARBA" id="ARBA00004496"/>
    </source>
</evidence>
<dbReference type="SUPFAM" id="SSF53623">
    <property type="entry name" value="MurD-like peptide ligases, catalytic domain"/>
    <property type="match status" value="1"/>
</dbReference>
<reference evidence="11 12" key="1">
    <citation type="submission" date="2018-06" db="EMBL/GenBank/DDBJ databases">
        <authorList>
            <consortium name="Pathogen Informatics"/>
            <person name="Doyle S."/>
        </authorList>
    </citation>
    <scope>NUCLEOTIDE SEQUENCE [LARGE SCALE GENOMIC DNA]</scope>
    <source>
        <strain evidence="11 12">NCTC12872</strain>
    </source>
</reference>
<comment type="function">
    <text evidence="7 8">Cell wall formation. Catalyzes the addition of glutamate to the nucleotide precursor UDP-N-acetylmuramoyl-L-alanine (UMA).</text>
</comment>
<dbReference type="PANTHER" id="PTHR43692:SF1">
    <property type="entry name" value="UDP-N-ACETYLMURAMOYLALANINE--D-GLUTAMATE LIGASE"/>
    <property type="match status" value="1"/>
</dbReference>
<comment type="similarity">
    <text evidence="7">Belongs to the MurCDEF family.</text>
</comment>
<evidence type="ECO:0000256" key="6">
    <source>
        <dbReference type="ARBA" id="ARBA00022840"/>
    </source>
</evidence>
<dbReference type="GO" id="GO:0051301">
    <property type="term" value="P:cell division"/>
    <property type="evidence" value="ECO:0007669"/>
    <property type="project" value="UniProtKB-KW"/>
</dbReference>
<feature type="domain" description="Mur ligase central" evidence="10">
    <location>
        <begin position="111"/>
        <end position="275"/>
    </location>
</feature>
<keyword evidence="6 7" id="KW-0067">ATP-binding</keyword>
<keyword evidence="7 8" id="KW-0573">Peptidoglycan synthesis</keyword>
<protein>
    <recommendedName>
        <fullName evidence="7 8">UDP-N-acetylmuramoylalanine--D-glutamate ligase</fullName>
        <ecNumber evidence="7 8">6.3.2.9</ecNumber>
    </recommendedName>
    <alternativeName>
        <fullName evidence="7">D-glutamic acid-adding enzyme</fullName>
    </alternativeName>
    <alternativeName>
        <fullName evidence="7">UDP-N-acetylmuramoyl-L-alanyl-D-glutamate synthetase</fullName>
    </alternativeName>
</protein>
<dbReference type="InterPro" id="IPR013221">
    <property type="entry name" value="Mur_ligase_cen"/>
</dbReference>
<evidence type="ECO:0000256" key="7">
    <source>
        <dbReference type="HAMAP-Rule" id="MF_00639"/>
    </source>
</evidence>
<keyword evidence="3 7" id="KW-0963">Cytoplasm</keyword>
<evidence type="ECO:0000256" key="2">
    <source>
        <dbReference type="ARBA" id="ARBA00004752"/>
    </source>
</evidence>
<dbReference type="RefSeq" id="WP_115316202.1">
    <property type="nucleotide sequence ID" value="NZ_LWIF01000001.1"/>
</dbReference>
<evidence type="ECO:0000256" key="3">
    <source>
        <dbReference type="ARBA" id="ARBA00022490"/>
    </source>
</evidence>
<dbReference type="GO" id="GO:0008360">
    <property type="term" value="P:regulation of cell shape"/>
    <property type="evidence" value="ECO:0007669"/>
    <property type="project" value="UniProtKB-KW"/>
</dbReference>
<dbReference type="GO" id="GO:0008764">
    <property type="term" value="F:UDP-N-acetylmuramoylalanine-D-glutamate ligase activity"/>
    <property type="evidence" value="ECO:0007669"/>
    <property type="project" value="UniProtKB-UniRule"/>
</dbReference>
<dbReference type="GO" id="GO:0005737">
    <property type="term" value="C:cytoplasm"/>
    <property type="evidence" value="ECO:0007669"/>
    <property type="project" value="UniProtKB-SubCell"/>
</dbReference>
<evidence type="ECO:0000256" key="4">
    <source>
        <dbReference type="ARBA" id="ARBA00022598"/>
    </source>
</evidence>
<dbReference type="Gene3D" id="3.40.1190.10">
    <property type="entry name" value="Mur-like, catalytic domain"/>
    <property type="match status" value="1"/>
</dbReference>
<dbReference type="HAMAP" id="MF_00639">
    <property type="entry name" value="MurD"/>
    <property type="match status" value="1"/>
</dbReference>
<keyword evidence="7 8" id="KW-0133">Cell shape</keyword>
<comment type="catalytic activity">
    <reaction evidence="7 8">
        <text>UDP-N-acetyl-alpha-D-muramoyl-L-alanine + D-glutamate + ATP = UDP-N-acetyl-alpha-D-muramoyl-L-alanyl-D-glutamate + ADP + phosphate + H(+)</text>
        <dbReference type="Rhea" id="RHEA:16429"/>
        <dbReference type="ChEBI" id="CHEBI:15378"/>
        <dbReference type="ChEBI" id="CHEBI:29986"/>
        <dbReference type="ChEBI" id="CHEBI:30616"/>
        <dbReference type="ChEBI" id="CHEBI:43474"/>
        <dbReference type="ChEBI" id="CHEBI:83898"/>
        <dbReference type="ChEBI" id="CHEBI:83900"/>
        <dbReference type="ChEBI" id="CHEBI:456216"/>
        <dbReference type="EC" id="6.3.2.9"/>
    </reaction>
</comment>
<organism evidence="11 12">
    <name type="scientific">Phocoenobacter uteri</name>
    <dbReference type="NCBI Taxonomy" id="146806"/>
    <lineage>
        <taxon>Bacteria</taxon>
        <taxon>Pseudomonadati</taxon>
        <taxon>Pseudomonadota</taxon>
        <taxon>Gammaproteobacteria</taxon>
        <taxon>Pasteurellales</taxon>
        <taxon>Pasteurellaceae</taxon>
        <taxon>Phocoenobacter</taxon>
    </lineage>
</organism>
<dbReference type="Pfam" id="PF08245">
    <property type="entry name" value="Mur_ligase_M"/>
    <property type="match status" value="1"/>
</dbReference>
<evidence type="ECO:0000313" key="12">
    <source>
        <dbReference type="Proteomes" id="UP000255417"/>
    </source>
</evidence>
<evidence type="ECO:0000313" key="11">
    <source>
        <dbReference type="EMBL" id="SUB59747.1"/>
    </source>
</evidence>
<dbReference type="UniPathway" id="UPA00219"/>
<dbReference type="Gene3D" id="3.40.50.720">
    <property type="entry name" value="NAD(P)-binding Rossmann-like Domain"/>
    <property type="match status" value="1"/>
</dbReference>
<evidence type="ECO:0000259" key="10">
    <source>
        <dbReference type="Pfam" id="PF08245"/>
    </source>
</evidence>
<dbReference type="SUPFAM" id="SSF51984">
    <property type="entry name" value="MurCD N-terminal domain"/>
    <property type="match status" value="1"/>
</dbReference>
<dbReference type="AlphaFoldDB" id="A0A379CDK4"/>
<dbReference type="GO" id="GO:0071555">
    <property type="term" value="P:cell wall organization"/>
    <property type="evidence" value="ECO:0007669"/>
    <property type="project" value="UniProtKB-KW"/>
</dbReference>
<accession>A0A379CDK4</accession>
<dbReference type="EMBL" id="UGTA01000001">
    <property type="protein sequence ID" value="SUB59747.1"/>
    <property type="molecule type" value="Genomic_DNA"/>
</dbReference>
<dbReference type="InterPro" id="IPR036565">
    <property type="entry name" value="Mur-like_cat_sf"/>
</dbReference>
<keyword evidence="4 7" id="KW-0436">Ligase</keyword>
<keyword evidence="7 8" id="KW-0961">Cell wall biogenesis/degradation</keyword>
<keyword evidence="12" id="KW-1185">Reference proteome</keyword>
<name>A0A379CDK4_9PAST</name>
<keyword evidence="7 8" id="KW-0132">Cell division</keyword>
<dbReference type="InterPro" id="IPR004101">
    <property type="entry name" value="Mur_ligase_C"/>
</dbReference>
<dbReference type="Pfam" id="PF02875">
    <property type="entry name" value="Mur_ligase_C"/>
    <property type="match status" value="1"/>
</dbReference>
<proteinExistence type="inferred from homology"/>
<evidence type="ECO:0000259" key="9">
    <source>
        <dbReference type="Pfam" id="PF02875"/>
    </source>
</evidence>
<evidence type="ECO:0000256" key="5">
    <source>
        <dbReference type="ARBA" id="ARBA00022741"/>
    </source>
</evidence>
<feature type="domain" description="Mur ligase C-terminal" evidence="9">
    <location>
        <begin position="297"/>
        <end position="408"/>
    </location>
</feature>
<gene>
    <name evidence="7 11" type="primary">murD</name>
    <name evidence="11" type="ORF">NCTC12872_01792</name>
</gene>
<dbReference type="GO" id="GO:0009252">
    <property type="term" value="P:peptidoglycan biosynthetic process"/>
    <property type="evidence" value="ECO:0007669"/>
    <property type="project" value="UniProtKB-UniRule"/>
</dbReference>
<dbReference type="OrthoDB" id="9809796at2"/>
<comment type="subcellular location">
    <subcellularLocation>
        <location evidence="1 7 8">Cytoplasm</location>
    </subcellularLocation>
</comment>
<keyword evidence="5 7" id="KW-0547">Nucleotide-binding</keyword>
<dbReference type="Proteomes" id="UP000255417">
    <property type="component" value="Unassembled WGS sequence"/>
</dbReference>
<sequence length="438" mass="48104">MQNQYQGKTVTIIGLGKTGLSCVHYFSDKKVNLQVMDTRTHPKGVDELPENVQLHTGSLNLEWLLRSDLVVISPGLALTTPEIQAVLKAGIEVVGDIELFCREAKAPIIAITGSNGKSTVTTLTAEMVKQAGLKVGMGGNIGIPALSLLEKECDMYVLELSSFQLETTYSLKAKAATVLNISEDHMDRYNALEDYRLAKLKIYENAENVIVNAEDKQTYPQQAVKFLIDFAKKEAKYHFDDNYIYCDQQIILPISELKITGRHNLLNALVSVALADATNVPREGIIKALQNYSGLDHRFQLVPTNDGITWINDSKATNVGSTIAALNGLQIANKCYLLLGGDGKGADFSELAPFINQANMICYCFGRDGKKLAELTSNSVQVGTMAQAIEQIRPQLQPNDMVLLSPACASLDQFPNFEIRGQQFMQLAQKNTIGEQNV</sequence>
<dbReference type="Pfam" id="PF21799">
    <property type="entry name" value="MurD-like_N"/>
    <property type="match status" value="1"/>
</dbReference>
<dbReference type="SUPFAM" id="SSF53244">
    <property type="entry name" value="MurD-like peptide ligases, peptide-binding domain"/>
    <property type="match status" value="1"/>
</dbReference>
<dbReference type="PANTHER" id="PTHR43692">
    <property type="entry name" value="UDP-N-ACETYLMURAMOYLALANINE--D-GLUTAMATE LIGASE"/>
    <property type="match status" value="1"/>
</dbReference>
<evidence type="ECO:0000256" key="8">
    <source>
        <dbReference type="RuleBase" id="RU003664"/>
    </source>
</evidence>
<dbReference type="InterPro" id="IPR005762">
    <property type="entry name" value="MurD"/>
</dbReference>
<dbReference type="NCBIfam" id="TIGR01087">
    <property type="entry name" value="murD"/>
    <property type="match status" value="1"/>
</dbReference>
<dbReference type="InterPro" id="IPR036615">
    <property type="entry name" value="Mur_ligase_C_dom_sf"/>
</dbReference>
<feature type="binding site" evidence="7">
    <location>
        <begin position="113"/>
        <end position="119"/>
    </location>
    <ligand>
        <name>ATP</name>
        <dbReference type="ChEBI" id="CHEBI:30616"/>
    </ligand>
</feature>
<keyword evidence="7 8" id="KW-0131">Cell cycle</keyword>
<dbReference type="GO" id="GO:0005524">
    <property type="term" value="F:ATP binding"/>
    <property type="evidence" value="ECO:0007669"/>
    <property type="project" value="UniProtKB-UniRule"/>
</dbReference>
<comment type="pathway">
    <text evidence="2 7 8">Cell wall biogenesis; peptidoglycan biosynthesis.</text>
</comment>